<sequence>MVVLPVSRAVHETLYCASPLLPTDCVVGSFLFRMLHLCPLMDLYHVAGPYPALSLGVLITVLVGLGLTFIKRRRTQSLSLPPTPTYSKNVYTKADPFPSSVIFPPSRRGALAQLLPSSKLAKKETSIEISELKSKQLPTTHTQDPNKPDQYTPTGISTQEIKALGTFPDYSVLSGVPYPKPCPSFDITKAAFRPFRPFRWTYHQTMAVMKMEPDYWLELESNYFRRMKQRQELLREHGEKIMFWTPGSELASRELMEMVLQFLCHKYPHYFQLERDNTVLRNRLLETTTDIAALHPLEVLFRNVPEDYAVMCRNEQDGLYYLRCAMICSSVGWNIGLHKNKVLRAIHDNVPQWEEKMAFSVDRWFTKLPTDQPVQRGSWGIEDWEAFFAPNGTPRSVFAAAGNEAACTIDDLQLRCDWQTLRRLPVSGAVIFNFKAVFNKLTDLAAEPYVPALLHQVISQGQRDLIDYKMERHVEALAKEHLAKWAEKQVADGLVPADWDVGTLEQHPYFPGWKDKMVDDFPACPCV</sequence>
<feature type="region of interest" description="Disordered" evidence="1">
    <location>
        <begin position="131"/>
        <end position="153"/>
    </location>
</feature>
<dbReference type="Pfam" id="PF11927">
    <property type="entry name" value="HODM_asu-like"/>
    <property type="match status" value="1"/>
</dbReference>
<dbReference type="EMBL" id="JAPCWZ010000006">
    <property type="protein sequence ID" value="KAK8860110.1"/>
    <property type="molecule type" value="Genomic_DNA"/>
</dbReference>
<gene>
    <name evidence="3" type="ORF">PGQ11_010844</name>
</gene>
<evidence type="ECO:0000256" key="1">
    <source>
        <dbReference type="SAM" id="MobiDB-lite"/>
    </source>
</evidence>
<reference evidence="3 4" key="1">
    <citation type="journal article" date="2024" name="IMA Fungus">
        <title>Apiospora arundinis, a panoply of carbohydrate-active enzymes and secondary metabolites.</title>
        <authorList>
            <person name="Sorensen T."/>
            <person name="Petersen C."/>
            <person name="Muurmann A.T."/>
            <person name="Christiansen J.V."/>
            <person name="Brundto M.L."/>
            <person name="Overgaard C.K."/>
            <person name="Boysen A.T."/>
            <person name="Wollenberg R.D."/>
            <person name="Larsen T.O."/>
            <person name="Sorensen J.L."/>
            <person name="Nielsen K.L."/>
            <person name="Sondergaard T.E."/>
        </authorList>
    </citation>
    <scope>NUCLEOTIDE SEQUENCE [LARGE SCALE GENOMIC DNA]</scope>
    <source>
        <strain evidence="3 4">AAU 773</strain>
    </source>
</reference>
<name>A0ABR2IAY5_9PEZI</name>
<keyword evidence="2" id="KW-1133">Transmembrane helix</keyword>
<feature type="compositionally biased region" description="Polar residues" evidence="1">
    <location>
        <begin position="136"/>
        <end position="153"/>
    </location>
</feature>
<comment type="caution">
    <text evidence="3">The sequence shown here is derived from an EMBL/GenBank/DDBJ whole genome shotgun (WGS) entry which is preliminary data.</text>
</comment>
<keyword evidence="2" id="KW-0472">Membrane</keyword>
<dbReference type="Proteomes" id="UP001390339">
    <property type="component" value="Unassembled WGS sequence"/>
</dbReference>
<keyword evidence="2" id="KW-0812">Transmembrane</keyword>
<organism evidence="3 4">
    <name type="scientific">Apiospora arundinis</name>
    <dbReference type="NCBI Taxonomy" id="335852"/>
    <lineage>
        <taxon>Eukaryota</taxon>
        <taxon>Fungi</taxon>
        <taxon>Dikarya</taxon>
        <taxon>Ascomycota</taxon>
        <taxon>Pezizomycotina</taxon>
        <taxon>Sordariomycetes</taxon>
        <taxon>Xylariomycetidae</taxon>
        <taxon>Amphisphaeriales</taxon>
        <taxon>Apiosporaceae</taxon>
        <taxon>Apiospora</taxon>
    </lineage>
</organism>
<evidence type="ECO:0000313" key="3">
    <source>
        <dbReference type="EMBL" id="KAK8860110.1"/>
    </source>
</evidence>
<evidence type="ECO:0000256" key="2">
    <source>
        <dbReference type="SAM" id="Phobius"/>
    </source>
</evidence>
<evidence type="ECO:0000313" key="4">
    <source>
        <dbReference type="Proteomes" id="UP001390339"/>
    </source>
</evidence>
<proteinExistence type="predicted"/>
<accession>A0ABR2IAY5</accession>
<feature type="transmembrane region" description="Helical" evidence="2">
    <location>
        <begin position="50"/>
        <end position="70"/>
    </location>
</feature>
<keyword evidence="4" id="KW-1185">Reference proteome</keyword>
<protein>
    <submittedName>
        <fullName evidence="3">HRQ family protein</fullName>
    </submittedName>
</protein>
<dbReference type="InterPro" id="IPR021848">
    <property type="entry name" value="HODM_asu-like"/>
</dbReference>